<keyword evidence="4 8" id="KW-0732">Signal</keyword>
<evidence type="ECO:0000256" key="7">
    <source>
        <dbReference type="ARBA" id="ARBA00023295"/>
    </source>
</evidence>
<evidence type="ECO:0000256" key="4">
    <source>
        <dbReference type="ARBA" id="ARBA00022729"/>
    </source>
</evidence>
<dbReference type="EC" id="3.2.1.101" evidence="3"/>
<keyword evidence="6" id="KW-0325">Glycoprotein</keyword>
<keyword evidence="5 9" id="KW-0378">Hydrolase</keyword>
<dbReference type="PIRSF" id="PIRSF016302">
    <property type="entry name" value="Man_a_manosd"/>
    <property type="match status" value="1"/>
</dbReference>
<dbReference type="Gene3D" id="1.50.10.20">
    <property type="match status" value="1"/>
</dbReference>
<dbReference type="GO" id="GO:0016052">
    <property type="term" value="P:carbohydrate catabolic process"/>
    <property type="evidence" value="ECO:0007669"/>
    <property type="project" value="InterPro"/>
</dbReference>
<dbReference type="InterPro" id="IPR005198">
    <property type="entry name" value="Glyco_hydro_76"/>
</dbReference>
<dbReference type="PANTHER" id="PTHR12145:SF36">
    <property type="entry name" value="MANNAN ENDO-1,6-ALPHA-MANNOSIDASE DCW1"/>
    <property type="match status" value="1"/>
</dbReference>
<feature type="signal peptide" evidence="8">
    <location>
        <begin position="1"/>
        <end position="23"/>
    </location>
</feature>
<evidence type="ECO:0000256" key="3">
    <source>
        <dbReference type="ARBA" id="ARBA00012350"/>
    </source>
</evidence>
<dbReference type="InterPro" id="IPR014480">
    <property type="entry name" value="Mannan-1_6-alpha_mannosidase"/>
</dbReference>
<dbReference type="Proteomes" id="UP000799428">
    <property type="component" value="Unassembled WGS sequence"/>
</dbReference>
<dbReference type="EMBL" id="MU005785">
    <property type="protein sequence ID" value="KAF2703714.1"/>
    <property type="molecule type" value="Genomic_DNA"/>
</dbReference>
<dbReference type="GO" id="GO:0008496">
    <property type="term" value="F:mannan endo-1,6-alpha-mannosidase activity"/>
    <property type="evidence" value="ECO:0007669"/>
    <property type="project" value="UniProtKB-EC"/>
</dbReference>
<organism evidence="9 10">
    <name type="scientific">Pleomassaria siparia CBS 279.74</name>
    <dbReference type="NCBI Taxonomy" id="1314801"/>
    <lineage>
        <taxon>Eukaryota</taxon>
        <taxon>Fungi</taxon>
        <taxon>Dikarya</taxon>
        <taxon>Ascomycota</taxon>
        <taxon>Pezizomycotina</taxon>
        <taxon>Dothideomycetes</taxon>
        <taxon>Pleosporomycetidae</taxon>
        <taxon>Pleosporales</taxon>
        <taxon>Pleomassariaceae</taxon>
        <taxon>Pleomassaria</taxon>
    </lineage>
</organism>
<sequence>MHLPSSIAAAITLFFPTSPYALADITAPAPLPQSLLTTASKLAASLKVSYPNQSVALLVQPFWWWQSGSAIDALLSYAQTTGDSQYNSLVQNTILGQATGTKDFMTVDATGNDDQAWWALAALTAAENNLPSPGVPWLTLAQNVFNEQKARWDTTKCNGGMKWKILEGDGTDGYHYKSSIANGLFFQLAARLAHITKDADTLAWAEKAYDWVVGVGLIDGNYNVYDGTDDAKGANGCVDVNHSQWSYNTGVFLHGAAVMASQTGEAKWSDRTIGFIAAAKRNFVNAKTGALFELNCDGDNSCNTDQVSFKGTLARWLGATAALMPNLKANVATITNGAATAVLNGKTTGLGPIASFNAMEILDAGLRTQGVEMGQVIGLVKGAPKAKRSIAGRISW</sequence>
<evidence type="ECO:0000256" key="6">
    <source>
        <dbReference type="ARBA" id="ARBA00023180"/>
    </source>
</evidence>
<gene>
    <name evidence="9" type="ORF">K504DRAFT_463176</name>
</gene>
<evidence type="ECO:0000313" key="10">
    <source>
        <dbReference type="Proteomes" id="UP000799428"/>
    </source>
</evidence>
<evidence type="ECO:0000313" key="9">
    <source>
        <dbReference type="EMBL" id="KAF2703714.1"/>
    </source>
</evidence>
<dbReference type="OrthoDB" id="4187847at2759"/>
<dbReference type="GO" id="GO:0009272">
    <property type="term" value="P:fungal-type cell wall biogenesis"/>
    <property type="evidence" value="ECO:0007669"/>
    <property type="project" value="TreeGrafter"/>
</dbReference>
<comment type="catalytic activity">
    <reaction evidence="1">
        <text>Random hydrolysis of (1-&gt;6)-alpha-D-mannosidic linkages in unbranched (1-&gt;6)-mannans.</text>
        <dbReference type="EC" id="3.2.1.101"/>
    </reaction>
</comment>
<reference evidence="9" key="1">
    <citation type="journal article" date="2020" name="Stud. Mycol.">
        <title>101 Dothideomycetes genomes: a test case for predicting lifestyles and emergence of pathogens.</title>
        <authorList>
            <person name="Haridas S."/>
            <person name="Albert R."/>
            <person name="Binder M."/>
            <person name="Bloem J."/>
            <person name="Labutti K."/>
            <person name="Salamov A."/>
            <person name="Andreopoulos B."/>
            <person name="Baker S."/>
            <person name="Barry K."/>
            <person name="Bills G."/>
            <person name="Bluhm B."/>
            <person name="Cannon C."/>
            <person name="Castanera R."/>
            <person name="Culley D."/>
            <person name="Daum C."/>
            <person name="Ezra D."/>
            <person name="Gonzalez J."/>
            <person name="Henrissat B."/>
            <person name="Kuo A."/>
            <person name="Liang C."/>
            <person name="Lipzen A."/>
            <person name="Lutzoni F."/>
            <person name="Magnuson J."/>
            <person name="Mondo S."/>
            <person name="Nolan M."/>
            <person name="Ohm R."/>
            <person name="Pangilinan J."/>
            <person name="Park H.-J."/>
            <person name="Ramirez L."/>
            <person name="Alfaro M."/>
            <person name="Sun H."/>
            <person name="Tritt A."/>
            <person name="Yoshinaga Y."/>
            <person name="Zwiers L.-H."/>
            <person name="Turgeon B."/>
            <person name="Goodwin S."/>
            <person name="Spatafora J."/>
            <person name="Crous P."/>
            <person name="Grigoriev I."/>
        </authorList>
    </citation>
    <scope>NUCLEOTIDE SEQUENCE</scope>
    <source>
        <strain evidence="9">CBS 279.74</strain>
    </source>
</reference>
<evidence type="ECO:0000256" key="5">
    <source>
        <dbReference type="ARBA" id="ARBA00022801"/>
    </source>
</evidence>
<proteinExistence type="inferred from homology"/>
<dbReference type="PANTHER" id="PTHR12145">
    <property type="entry name" value="MANNAN ENDO-1,6-ALPHA-MANNOSIDASE DCW1"/>
    <property type="match status" value="1"/>
</dbReference>
<dbReference type="SUPFAM" id="SSF48208">
    <property type="entry name" value="Six-hairpin glycosidases"/>
    <property type="match status" value="1"/>
</dbReference>
<accession>A0A6G1JSY0</accession>
<keyword evidence="7" id="KW-0326">Glycosidase</keyword>
<dbReference type="Pfam" id="PF03663">
    <property type="entry name" value="Glyco_hydro_76"/>
    <property type="match status" value="1"/>
</dbReference>
<name>A0A6G1JSY0_9PLEO</name>
<keyword evidence="10" id="KW-1185">Reference proteome</keyword>
<evidence type="ECO:0000256" key="2">
    <source>
        <dbReference type="ARBA" id="ARBA00009699"/>
    </source>
</evidence>
<feature type="chain" id="PRO_5026085575" description="mannan endo-1,6-alpha-mannosidase" evidence="8">
    <location>
        <begin position="24"/>
        <end position="396"/>
    </location>
</feature>
<protein>
    <recommendedName>
        <fullName evidence="3">mannan endo-1,6-alpha-mannosidase</fullName>
        <ecNumber evidence="3">3.2.1.101</ecNumber>
    </recommendedName>
</protein>
<evidence type="ECO:0000256" key="8">
    <source>
        <dbReference type="SAM" id="SignalP"/>
    </source>
</evidence>
<evidence type="ECO:0000256" key="1">
    <source>
        <dbReference type="ARBA" id="ARBA00001452"/>
    </source>
</evidence>
<dbReference type="InterPro" id="IPR008928">
    <property type="entry name" value="6-hairpin_glycosidase_sf"/>
</dbReference>
<comment type="similarity">
    <text evidence="2">Belongs to the glycosyl hydrolase 76 family.</text>
</comment>
<dbReference type="AlphaFoldDB" id="A0A6G1JSY0"/>